<proteinExistence type="predicted"/>
<feature type="region of interest" description="Disordered" evidence="3">
    <location>
        <begin position="205"/>
        <end position="225"/>
    </location>
</feature>
<evidence type="ECO:0000313" key="5">
    <source>
        <dbReference type="Proteomes" id="UP001642540"/>
    </source>
</evidence>
<evidence type="ECO:0000256" key="3">
    <source>
        <dbReference type="SAM" id="MobiDB-lite"/>
    </source>
</evidence>
<reference evidence="4 5" key="1">
    <citation type="submission" date="2024-08" db="EMBL/GenBank/DDBJ databases">
        <authorList>
            <person name="Cucini C."/>
            <person name="Frati F."/>
        </authorList>
    </citation>
    <scope>NUCLEOTIDE SEQUENCE [LARGE SCALE GENOMIC DNA]</scope>
</reference>
<dbReference type="PANTHER" id="PTHR45712">
    <property type="entry name" value="AGAP008170-PA"/>
    <property type="match status" value="1"/>
</dbReference>
<dbReference type="PANTHER" id="PTHR45712:SF22">
    <property type="entry name" value="INSULIN-LIKE GROWTH FACTOR-BINDING PROTEIN COMPLEX ACID LABILE SUBUNIT"/>
    <property type="match status" value="1"/>
</dbReference>
<protein>
    <submittedName>
        <fullName evidence="4">Uncharacterized protein</fullName>
    </submittedName>
</protein>
<evidence type="ECO:0000256" key="1">
    <source>
        <dbReference type="ARBA" id="ARBA00022614"/>
    </source>
</evidence>
<dbReference type="Proteomes" id="UP001642540">
    <property type="component" value="Unassembled WGS sequence"/>
</dbReference>
<evidence type="ECO:0000256" key="2">
    <source>
        <dbReference type="ARBA" id="ARBA00022737"/>
    </source>
</evidence>
<feature type="compositionally biased region" description="Low complexity" evidence="3">
    <location>
        <begin position="208"/>
        <end position="221"/>
    </location>
</feature>
<accession>A0ABP1RY44</accession>
<dbReference type="EMBL" id="CAXLJM020000122">
    <property type="protein sequence ID" value="CAL8138274.1"/>
    <property type="molecule type" value="Genomic_DNA"/>
</dbReference>
<gene>
    <name evidence="4" type="ORF">ODALV1_LOCUS27294</name>
</gene>
<dbReference type="Gene3D" id="3.80.10.10">
    <property type="entry name" value="Ribonuclease Inhibitor"/>
    <property type="match status" value="1"/>
</dbReference>
<evidence type="ECO:0000313" key="4">
    <source>
        <dbReference type="EMBL" id="CAL8138274.1"/>
    </source>
</evidence>
<dbReference type="PROSITE" id="PS51450">
    <property type="entry name" value="LRR"/>
    <property type="match status" value="1"/>
</dbReference>
<keyword evidence="2" id="KW-0677">Repeat</keyword>
<sequence>MQGWSNDSPSIIQEIDEDEDIFDDSIGGRSYAEFEKKLKHGFLDATKLGLVSVPPAIFEYKPPLQRIELRDNKIELLPDNFFDDLPMLSWCDFRYNKLQVLPTLNSQHENLTVLLLQDNQLTDLPYSLAYAVKLHTLGWTNNNIAYPPREILLAGCHATLTYLREQLVERLPVDEQGNLTSLGGDEKLKEDLAITARKTVSRSLSRTSMGSRVSGKSSVGSQNEEISQKRRIDRLKYTWGLWQDIPYDGVNNQLIFEKSMQEVKNEINSKLNRNKEAVLQKMKDTDVLGKWRWDARMLQMKGPAKPYDGVNMPFGTDADIAGLNKNANPRYNMMDPQAFQKHLSECMKKLTDFAKNPAPMNDTEKSLQRLKEVEDVQRKLMEMKLTWTVQSSNPQ</sequence>
<organism evidence="4 5">
    <name type="scientific">Orchesella dallaii</name>
    <dbReference type="NCBI Taxonomy" id="48710"/>
    <lineage>
        <taxon>Eukaryota</taxon>
        <taxon>Metazoa</taxon>
        <taxon>Ecdysozoa</taxon>
        <taxon>Arthropoda</taxon>
        <taxon>Hexapoda</taxon>
        <taxon>Collembola</taxon>
        <taxon>Entomobryomorpha</taxon>
        <taxon>Entomobryoidea</taxon>
        <taxon>Orchesellidae</taxon>
        <taxon>Orchesellinae</taxon>
        <taxon>Orchesella</taxon>
    </lineage>
</organism>
<keyword evidence="5" id="KW-1185">Reference proteome</keyword>
<keyword evidence="1" id="KW-0433">Leucine-rich repeat</keyword>
<dbReference type="InterPro" id="IPR032675">
    <property type="entry name" value="LRR_dom_sf"/>
</dbReference>
<dbReference type="SUPFAM" id="SSF52075">
    <property type="entry name" value="Outer arm dynein light chain 1"/>
    <property type="match status" value="1"/>
</dbReference>
<dbReference type="InterPro" id="IPR001611">
    <property type="entry name" value="Leu-rich_rpt"/>
</dbReference>
<name>A0ABP1RY44_9HEXA</name>
<dbReference type="InterPro" id="IPR050333">
    <property type="entry name" value="SLRP"/>
</dbReference>
<comment type="caution">
    <text evidence="4">The sequence shown here is derived from an EMBL/GenBank/DDBJ whole genome shotgun (WGS) entry which is preliminary data.</text>
</comment>